<dbReference type="EMBL" id="JBHSNY010000010">
    <property type="protein sequence ID" value="MFC5637599.1"/>
    <property type="molecule type" value="Genomic_DNA"/>
</dbReference>
<dbReference type="InterPro" id="IPR035994">
    <property type="entry name" value="Nucleoside_phosphorylase_sf"/>
</dbReference>
<feature type="transmembrane region" description="Helical" evidence="1">
    <location>
        <begin position="292"/>
        <end position="313"/>
    </location>
</feature>
<keyword evidence="1" id="KW-0812">Transmembrane</keyword>
<reference evidence="4" key="1">
    <citation type="journal article" date="2019" name="Int. J. Syst. Evol. Microbiol.">
        <title>The Global Catalogue of Microorganisms (GCM) 10K type strain sequencing project: providing services to taxonomists for standard genome sequencing and annotation.</title>
        <authorList>
            <consortium name="The Broad Institute Genomics Platform"/>
            <consortium name="The Broad Institute Genome Sequencing Center for Infectious Disease"/>
            <person name="Wu L."/>
            <person name="Ma J."/>
        </authorList>
    </citation>
    <scope>NUCLEOTIDE SEQUENCE [LARGE SCALE GENOMIC DNA]</scope>
    <source>
        <strain evidence="4">CGMCC 4.7248</strain>
    </source>
</reference>
<keyword evidence="1" id="KW-1133">Transmembrane helix</keyword>
<dbReference type="Gene3D" id="3.40.50.1580">
    <property type="entry name" value="Nucleoside phosphorylase domain"/>
    <property type="match status" value="1"/>
</dbReference>
<proteinExistence type="predicted"/>
<evidence type="ECO:0000313" key="3">
    <source>
        <dbReference type="EMBL" id="MFC5637599.1"/>
    </source>
</evidence>
<sequence length="660" mass="70629">MGDASDHGRPSLAQCRAAARLVRRSPQGKAVAALVRGKGISGLARSRGPLALVLYCAALEGRLVWQDLHGFALLEPPLLAPRRPWGAGLGPALLRLLDRRWETLLFLVPPSLMLLAALCLVPFPPGHAVALLLALAAVVHITVGLAAMVVVSGAELWRQFHRPGDARSVAESLTGAHWSVPLFHQEDVARADALLRRTVGRLGALVAVRAGAEAGRLGLRVDRGELAESLVLLRRGITTDAVRSHADGWDSSRVRPSGAVRDGDERVEVIVIRPPVPGPDPAGSRVPSGAFVFWYLAAVLVVTLVTAGMVAGWEREACAADGCAGRPATYPEALRWGSQRLLLNDPPDLVPATGPARTIGWLTSLMSLMTVPVAVTAVRQQVKASRVAAERYGPRGADMSRRTRLLMLVVNDEERDAVLRVVEDVNHTRAVPVFMGRHTVFRLGCISEVDLHLVQCEQGSGGTRGAALVVSAVLDRLRPDFLVMVGVCWGLRPDKSRLGDVVVSCPLRLMDHVKVAQGPDGGTVTILRGDRVPPSDLLLDRLRAARVGWDDERAVHFALMLSSSVLSDDPSVARAYLEREPDGFAAEMEGGGGYAAAAKGRVEWILVKAIADWGVGKTDTAQPAAARNAAEFVTHMIGTGALDRHTWEDPSAPDGRDPTR</sequence>
<evidence type="ECO:0000256" key="1">
    <source>
        <dbReference type="SAM" id="Phobius"/>
    </source>
</evidence>
<feature type="domain" description="Nucleoside phosphorylase" evidence="2">
    <location>
        <begin position="427"/>
        <end position="636"/>
    </location>
</feature>
<evidence type="ECO:0000313" key="4">
    <source>
        <dbReference type="Proteomes" id="UP001596154"/>
    </source>
</evidence>
<dbReference type="SUPFAM" id="SSF53167">
    <property type="entry name" value="Purine and uridine phosphorylases"/>
    <property type="match status" value="1"/>
</dbReference>
<keyword evidence="4" id="KW-1185">Reference proteome</keyword>
<dbReference type="Pfam" id="PF01048">
    <property type="entry name" value="PNP_UDP_1"/>
    <property type="match status" value="1"/>
</dbReference>
<protein>
    <recommendedName>
        <fullName evidence="2">Nucleoside phosphorylase domain-containing protein</fullName>
    </recommendedName>
</protein>
<comment type="caution">
    <text evidence="3">The sequence shown here is derived from an EMBL/GenBank/DDBJ whole genome shotgun (WGS) entry which is preliminary data.</text>
</comment>
<evidence type="ECO:0000259" key="2">
    <source>
        <dbReference type="Pfam" id="PF01048"/>
    </source>
</evidence>
<feature type="transmembrane region" description="Helical" evidence="1">
    <location>
        <begin position="129"/>
        <end position="151"/>
    </location>
</feature>
<accession>A0ABW0UYR6</accession>
<dbReference type="PANTHER" id="PTHR46832:SF1">
    <property type="entry name" value="5'-METHYLTHIOADENOSINE_S-ADENOSYLHOMOCYSTEINE NUCLEOSIDASE"/>
    <property type="match status" value="1"/>
</dbReference>
<organism evidence="3 4">
    <name type="scientific">Streptomyces bullii</name>
    <dbReference type="NCBI Taxonomy" id="349910"/>
    <lineage>
        <taxon>Bacteria</taxon>
        <taxon>Bacillati</taxon>
        <taxon>Actinomycetota</taxon>
        <taxon>Actinomycetes</taxon>
        <taxon>Kitasatosporales</taxon>
        <taxon>Streptomycetaceae</taxon>
        <taxon>Streptomyces</taxon>
    </lineage>
</organism>
<feature type="transmembrane region" description="Helical" evidence="1">
    <location>
        <begin position="104"/>
        <end position="123"/>
    </location>
</feature>
<gene>
    <name evidence="3" type="ORF">ACFPZJ_28270</name>
</gene>
<keyword evidence="1" id="KW-0472">Membrane</keyword>
<dbReference type="InterPro" id="IPR000845">
    <property type="entry name" value="Nucleoside_phosphorylase_d"/>
</dbReference>
<name>A0ABW0UYR6_9ACTN</name>
<dbReference type="PANTHER" id="PTHR46832">
    <property type="entry name" value="5'-METHYLTHIOADENOSINE/S-ADENOSYLHOMOCYSTEINE NUCLEOSIDASE"/>
    <property type="match status" value="1"/>
</dbReference>
<dbReference type="Proteomes" id="UP001596154">
    <property type="component" value="Unassembled WGS sequence"/>
</dbReference>
<dbReference type="RefSeq" id="WP_381027214.1">
    <property type="nucleotide sequence ID" value="NZ_JBHSNY010000010.1"/>
</dbReference>